<evidence type="ECO:0000256" key="1">
    <source>
        <dbReference type="SAM" id="Phobius"/>
    </source>
</evidence>
<dbReference type="HOGENOM" id="CLU_2198297_0_0_1"/>
<keyword evidence="1" id="KW-0472">Membrane</keyword>
<keyword evidence="1" id="KW-0812">Transmembrane</keyword>
<organism evidence="2 3">
    <name type="scientific">Pyrenophora tritici-repentis (strain Pt-1C-BFP)</name>
    <name type="common">Wheat tan spot fungus</name>
    <name type="synonym">Drechslera tritici-repentis</name>
    <dbReference type="NCBI Taxonomy" id="426418"/>
    <lineage>
        <taxon>Eukaryota</taxon>
        <taxon>Fungi</taxon>
        <taxon>Dikarya</taxon>
        <taxon>Ascomycota</taxon>
        <taxon>Pezizomycotina</taxon>
        <taxon>Dothideomycetes</taxon>
        <taxon>Pleosporomycetidae</taxon>
        <taxon>Pleosporales</taxon>
        <taxon>Pleosporineae</taxon>
        <taxon>Pleosporaceae</taxon>
        <taxon>Pyrenophora</taxon>
    </lineage>
</organism>
<feature type="transmembrane region" description="Helical" evidence="1">
    <location>
        <begin position="67"/>
        <end position="85"/>
    </location>
</feature>
<reference evidence="3" key="1">
    <citation type="journal article" date="2013" name="G3 (Bethesda)">
        <title>Comparative genomics of a plant-pathogenic fungus, Pyrenophora tritici-repentis, reveals transduplication and the impact of repeat elements on pathogenicity and population divergence.</title>
        <authorList>
            <person name="Manning V.A."/>
            <person name="Pandelova I."/>
            <person name="Dhillon B."/>
            <person name="Wilhelm L.J."/>
            <person name="Goodwin S.B."/>
            <person name="Berlin A.M."/>
            <person name="Figueroa M."/>
            <person name="Freitag M."/>
            <person name="Hane J.K."/>
            <person name="Henrissat B."/>
            <person name="Holman W.H."/>
            <person name="Kodira C.D."/>
            <person name="Martin J."/>
            <person name="Oliver R.P."/>
            <person name="Robbertse B."/>
            <person name="Schackwitz W."/>
            <person name="Schwartz D.C."/>
            <person name="Spatafora J.W."/>
            <person name="Turgeon B.G."/>
            <person name="Yandava C."/>
            <person name="Young S."/>
            <person name="Zhou S."/>
            <person name="Zeng Q."/>
            <person name="Grigoriev I.V."/>
            <person name="Ma L.-J."/>
            <person name="Ciuffetti L.M."/>
        </authorList>
    </citation>
    <scope>NUCLEOTIDE SEQUENCE [LARGE SCALE GENOMIC DNA]</scope>
    <source>
        <strain evidence="3">Pt-1C-BFP</strain>
    </source>
</reference>
<accession>B2VUJ8</accession>
<dbReference type="KEGG" id="ptrr:6338744"/>
<evidence type="ECO:0000313" key="2">
    <source>
        <dbReference type="EMBL" id="EDU40492.1"/>
    </source>
</evidence>
<dbReference type="GeneID" id="6338744"/>
<evidence type="ECO:0000313" key="3">
    <source>
        <dbReference type="Proteomes" id="UP000001471"/>
    </source>
</evidence>
<sequence length="108" mass="12495">MDISVLRFSLEWSESYELARYQRENVPPMGYYSYFGIHLADIYENCRISLLTMIGGSSFQKHIAQRYMLMVNMIGVSIAVFIEILDLGISGFQAYTLCQQWKHPVNDA</sequence>
<dbReference type="AlphaFoldDB" id="B2VUJ8"/>
<dbReference type="InParanoid" id="B2VUJ8"/>
<gene>
    <name evidence="2" type="ORF">PTRG_01054</name>
</gene>
<protein>
    <submittedName>
        <fullName evidence="2">Uncharacterized protein</fullName>
    </submittedName>
</protein>
<dbReference type="EMBL" id="DS231615">
    <property type="protein sequence ID" value="EDU40492.1"/>
    <property type="molecule type" value="Genomic_DNA"/>
</dbReference>
<name>B2VUJ8_PYRTR</name>
<proteinExistence type="predicted"/>
<keyword evidence="1" id="KW-1133">Transmembrane helix</keyword>
<dbReference type="Proteomes" id="UP000001471">
    <property type="component" value="Unassembled WGS sequence"/>
</dbReference>